<feature type="domain" description="Peptidase A1" evidence="11">
    <location>
        <begin position="229"/>
        <end position="643"/>
    </location>
</feature>
<protein>
    <recommendedName>
        <fullName evidence="11">Peptidase A1 domain-containing protein</fullName>
    </recommendedName>
</protein>
<feature type="compositionally biased region" description="Low complexity" evidence="9">
    <location>
        <begin position="767"/>
        <end position="779"/>
    </location>
</feature>
<dbReference type="eggNOG" id="KOG1339">
    <property type="taxonomic scope" value="Eukaryota"/>
</dbReference>
<keyword evidence="3 10" id="KW-0812">Transmembrane</keyword>
<evidence type="ECO:0000256" key="8">
    <source>
        <dbReference type="ARBA" id="ARBA00046288"/>
    </source>
</evidence>
<reference evidence="12 13" key="2">
    <citation type="journal article" date="2008" name="Nature">
        <title>The Phaeodactylum genome reveals the evolutionary history of diatom genomes.</title>
        <authorList>
            <person name="Bowler C."/>
            <person name="Allen A.E."/>
            <person name="Badger J.H."/>
            <person name="Grimwood J."/>
            <person name="Jabbari K."/>
            <person name="Kuo A."/>
            <person name="Maheswari U."/>
            <person name="Martens C."/>
            <person name="Maumus F."/>
            <person name="Otillar R.P."/>
            <person name="Rayko E."/>
            <person name="Salamov A."/>
            <person name="Vandepoele K."/>
            <person name="Beszteri B."/>
            <person name="Gruber A."/>
            <person name="Heijde M."/>
            <person name="Katinka M."/>
            <person name="Mock T."/>
            <person name="Valentin K."/>
            <person name="Verret F."/>
            <person name="Berges J.A."/>
            <person name="Brownlee C."/>
            <person name="Cadoret J.P."/>
            <person name="Chiovitti A."/>
            <person name="Choi C.J."/>
            <person name="Coesel S."/>
            <person name="De Martino A."/>
            <person name="Detter J.C."/>
            <person name="Durkin C."/>
            <person name="Falciatore A."/>
            <person name="Fournet J."/>
            <person name="Haruta M."/>
            <person name="Huysman M.J."/>
            <person name="Jenkins B.D."/>
            <person name="Jiroutova K."/>
            <person name="Jorgensen R.E."/>
            <person name="Joubert Y."/>
            <person name="Kaplan A."/>
            <person name="Kroger N."/>
            <person name="Kroth P.G."/>
            <person name="La Roche J."/>
            <person name="Lindquist E."/>
            <person name="Lommer M."/>
            <person name="Martin-Jezequel V."/>
            <person name="Lopez P.J."/>
            <person name="Lucas S."/>
            <person name="Mangogna M."/>
            <person name="McGinnis K."/>
            <person name="Medlin L.K."/>
            <person name="Montsant A."/>
            <person name="Oudot-Le Secq M.P."/>
            <person name="Napoli C."/>
            <person name="Obornik M."/>
            <person name="Parker M.S."/>
            <person name="Petit J.L."/>
            <person name="Porcel B.M."/>
            <person name="Poulsen N."/>
            <person name="Robison M."/>
            <person name="Rychlewski L."/>
            <person name="Rynearson T.A."/>
            <person name="Schmutz J."/>
            <person name="Shapiro H."/>
            <person name="Siaut M."/>
            <person name="Stanley M."/>
            <person name="Sussman M.R."/>
            <person name="Taylor A.R."/>
            <person name="Vardi A."/>
            <person name="von Dassow P."/>
            <person name="Vyverman W."/>
            <person name="Willis A."/>
            <person name="Wyrwicz L.S."/>
            <person name="Rokhsar D.S."/>
            <person name="Weissenbach J."/>
            <person name="Armbrust E.V."/>
            <person name="Green B.R."/>
            <person name="Van de Peer Y."/>
            <person name="Grigoriev I.V."/>
        </authorList>
    </citation>
    <scope>NUCLEOTIDE SEQUENCE [LARGE SCALE GENOMIC DNA]</scope>
    <source>
        <strain evidence="12 13">CCMP1335</strain>
    </source>
</reference>
<dbReference type="EMBL" id="CM000641">
    <property type="protein sequence ID" value="EED92897.1"/>
    <property type="molecule type" value="Genomic_DNA"/>
</dbReference>
<dbReference type="FunFam" id="2.40.70.10:FF:000288">
    <property type="entry name" value="Uncharacterized protein"/>
    <property type="match status" value="1"/>
</dbReference>
<evidence type="ECO:0000313" key="12">
    <source>
        <dbReference type="EMBL" id="EED92897.1"/>
    </source>
</evidence>
<dbReference type="SUPFAM" id="SSF50630">
    <property type="entry name" value="Acid proteases"/>
    <property type="match status" value="1"/>
</dbReference>
<evidence type="ECO:0000256" key="9">
    <source>
        <dbReference type="SAM" id="MobiDB-lite"/>
    </source>
</evidence>
<feature type="compositionally biased region" description="Basic and acidic residues" evidence="9">
    <location>
        <begin position="736"/>
        <end position="766"/>
    </location>
</feature>
<dbReference type="PROSITE" id="PS51767">
    <property type="entry name" value="PEPTIDASE_A1"/>
    <property type="match status" value="1"/>
</dbReference>
<dbReference type="Proteomes" id="UP000001449">
    <property type="component" value="Chromosome 4"/>
</dbReference>
<dbReference type="Pfam" id="PF14543">
    <property type="entry name" value="TAXi_N"/>
    <property type="match status" value="1"/>
</dbReference>
<dbReference type="KEGG" id="tps:THAPSDRAFT_22305"/>
<dbReference type="InterPro" id="IPR001969">
    <property type="entry name" value="Aspartic_peptidase_AS"/>
</dbReference>
<feature type="region of interest" description="Disordered" evidence="9">
    <location>
        <begin position="663"/>
        <end position="685"/>
    </location>
</feature>
<evidence type="ECO:0000256" key="10">
    <source>
        <dbReference type="SAM" id="Phobius"/>
    </source>
</evidence>
<dbReference type="Gene3D" id="2.40.70.10">
    <property type="entry name" value="Acid Proteases"/>
    <property type="match status" value="2"/>
</dbReference>
<dbReference type="GO" id="GO:0004190">
    <property type="term" value="F:aspartic-type endopeptidase activity"/>
    <property type="evidence" value="ECO:0007669"/>
    <property type="project" value="InterPro"/>
</dbReference>
<accession>B8BZK8</accession>
<dbReference type="InParanoid" id="B8BZK8"/>
<name>B8BZK8_THAPS</name>
<evidence type="ECO:0000256" key="5">
    <source>
        <dbReference type="ARBA" id="ARBA00022801"/>
    </source>
</evidence>
<dbReference type="FunFam" id="2.40.70.10:FF:000225">
    <property type="entry name" value="Predicted protein"/>
    <property type="match status" value="1"/>
</dbReference>
<dbReference type="InterPro" id="IPR032861">
    <property type="entry name" value="TAXi_N"/>
</dbReference>
<evidence type="ECO:0000256" key="7">
    <source>
        <dbReference type="ARBA" id="ARBA00023136"/>
    </source>
</evidence>
<sequence>MEFVVSCVVEEKPSPANLEETSPQEVTPTDPPRQAPTPTASLNQYSSPQLSKPEASAVVKLTAPCIRSLSTSRVTCPGAPKKISVIRTESSRVQLEEPDTLHISAVSTMITPNDKMILAIGVVLAVICKSQYVEAAFEAPSSTSNAQQSSSNFIGAHPSDSGILSFPLLTHDHVVNRRRRELKLSSSARQDEPSYDRIPRNHNLRQLASSSSQPAQQQLGALYQGYGTHYIDIWVGYPAQRQTAVVDTGSSVTAFPCTECTDCGRHTDEPFNETASGSFRRFSCSSTGAAGQCVYGECNGNGMCIIKHDFGSGEDASSWTAFEAEDVAYAGGPHDRFIDGAAPLDGPEDEMGSNPLHASEFSFPLTFGCQTSVSGYFEKQLASGVMGMDRRAQSFWGQMRASQVIHRAQFSLCFVRQPIASISGTTAGAVTLGGVDTRLHTTPMVFAKAMGHGSTASFKAHVRKFYLRESGGTSVMYDGKSKYHALNVNENDLNGEEDFNFDSGTTDTYFTKALSDEFRRVWHEITRMQYTNEPVSITDDQLRKLPTIILQMVPHEGGVGDEVQAANPAEVPDLAGKVDTGTPNDVMLSIPPTHYMQHNARDGTYTSRIYLDRDNAMGSVLGANAMMGHNILFDMDAARIGFAESECDYARLVAESGTASALGVDGSSSGGWVSSPATGSEDGGGTHQICGSLKCRGLFGLTMTILFILFFCFARRYVTKRDDGMRTNNAVSPAEFEMKASSRSRGEYSDSDRYAAGERGGYRDKAPPSSSYSDAGSSRASERSSRHHGSRRGSTTELRRVIGLVLRIDQGVAEEVTDQVEVGRATEAANPAIRTDLGQMIGITLKGNGVLVEEMPVTAGIMTTTSRCRLPSLNVFLNGIANEQPSSPGLDVADEVNCKLAYANTLGLTLK</sequence>
<dbReference type="AlphaFoldDB" id="B8BZK8"/>
<dbReference type="GO" id="GO:0006508">
    <property type="term" value="P:proteolysis"/>
    <property type="evidence" value="ECO:0007669"/>
    <property type="project" value="UniProtKB-KW"/>
</dbReference>
<evidence type="ECO:0000256" key="4">
    <source>
        <dbReference type="ARBA" id="ARBA00022729"/>
    </source>
</evidence>
<dbReference type="PANTHER" id="PTHR13683:SF375">
    <property type="entry name" value="PEPTIDASE A1 DOMAIN-CONTAINING PROTEIN"/>
    <property type="match status" value="1"/>
</dbReference>
<feature type="region of interest" description="Disordered" evidence="9">
    <location>
        <begin position="736"/>
        <end position="795"/>
    </location>
</feature>
<dbReference type="HOGENOM" id="CLU_319242_0_0_1"/>
<comment type="similarity">
    <text evidence="1">Belongs to the peptidase A1 family.</text>
</comment>
<feature type="compositionally biased region" description="Polar residues" evidence="9">
    <location>
        <begin position="36"/>
        <end position="49"/>
    </location>
</feature>
<evidence type="ECO:0000256" key="6">
    <source>
        <dbReference type="ARBA" id="ARBA00022989"/>
    </source>
</evidence>
<organism evidence="12 13">
    <name type="scientific">Thalassiosira pseudonana</name>
    <name type="common">Marine diatom</name>
    <name type="synonym">Cyclotella nana</name>
    <dbReference type="NCBI Taxonomy" id="35128"/>
    <lineage>
        <taxon>Eukaryota</taxon>
        <taxon>Sar</taxon>
        <taxon>Stramenopiles</taxon>
        <taxon>Ochrophyta</taxon>
        <taxon>Bacillariophyta</taxon>
        <taxon>Coscinodiscophyceae</taxon>
        <taxon>Thalassiosirophycidae</taxon>
        <taxon>Thalassiosirales</taxon>
        <taxon>Thalassiosiraceae</taxon>
        <taxon>Thalassiosira</taxon>
    </lineage>
</organism>
<keyword evidence="5" id="KW-0378">Hydrolase</keyword>
<dbReference type="GeneID" id="7446114"/>
<evidence type="ECO:0000256" key="3">
    <source>
        <dbReference type="ARBA" id="ARBA00022692"/>
    </source>
</evidence>
<reference evidence="12 13" key="1">
    <citation type="journal article" date="2004" name="Science">
        <title>The genome of the diatom Thalassiosira pseudonana: ecology, evolution, and metabolism.</title>
        <authorList>
            <person name="Armbrust E.V."/>
            <person name="Berges J.A."/>
            <person name="Bowler C."/>
            <person name="Green B.R."/>
            <person name="Martinez D."/>
            <person name="Putnam N.H."/>
            <person name="Zhou S."/>
            <person name="Allen A.E."/>
            <person name="Apt K.E."/>
            <person name="Bechner M."/>
            <person name="Brzezinski M.A."/>
            <person name="Chaal B.K."/>
            <person name="Chiovitti A."/>
            <person name="Davis A.K."/>
            <person name="Demarest M.S."/>
            <person name="Detter J.C."/>
            <person name="Glavina T."/>
            <person name="Goodstein D."/>
            <person name="Hadi M.Z."/>
            <person name="Hellsten U."/>
            <person name="Hildebrand M."/>
            <person name="Jenkins B.D."/>
            <person name="Jurka J."/>
            <person name="Kapitonov V.V."/>
            <person name="Kroger N."/>
            <person name="Lau W.W."/>
            <person name="Lane T.W."/>
            <person name="Larimer F.W."/>
            <person name="Lippmeier J.C."/>
            <person name="Lucas S."/>
            <person name="Medina M."/>
            <person name="Montsant A."/>
            <person name="Obornik M."/>
            <person name="Parker M.S."/>
            <person name="Palenik B."/>
            <person name="Pazour G.J."/>
            <person name="Richardson P.M."/>
            <person name="Rynearson T.A."/>
            <person name="Saito M.A."/>
            <person name="Schwartz D.C."/>
            <person name="Thamatrakoln K."/>
            <person name="Valentin K."/>
            <person name="Vardi A."/>
            <person name="Wilkerson F.P."/>
            <person name="Rokhsar D.S."/>
        </authorList>
    </citation>
    <scope>NUCLEOTIDE SEQUENCE [LARGE SCALE GENOMIC DNA]</scope>
    <source>
        <strain evidence="12 13">CCMP1335</strain>
    </source>
</reference>
<keyword evidence="2" id="KW-0645">Protease</keyword>
<keyword evidence="6 10" id="KW-1133">Transmembrane helix</keyword>
<proteinExistence type="inferred from homology"/>
<evidence type="ECO:0000259" key="11">
    <source>
        <dbReference type="PROSITE" id="PS51767"/>
    </source>
</evidence>
<keyword evidence="4" id="KW-0732">Signal</keyword>
<dbReference type="RefSeq" id="XP_002289360.1">
    <property type="nucleotide sequence ID" value="XM_002289324.1"/>
</dbReference>
<gene>
    <name evidence="12" type="ORF">THAPSDRAFT_22305</name>
</gene>
<feature type="region of interest" description="Disordered" evidence="9">
    <location>
        <begin position="10"/>
        <end position="49"/>
    </location>
</feature>
<feature type="compositionally biased region" description="Low complexity" evidence="9">
    <location>
        <begin position="663"/>
        <end position="675"/>
    </location>
</feature>
<dbReference type="GO" id="GO:0012505">
    <property type="term" value="C:endomembrane system"/>
    <property type="evidence" value="ECO:0007669"/>
    <property type="project" value="UniProtKB-SubCell"/>
</dbReference>
<feature type="region of interest" description="Disordered" evidence="9">
    <location>
        <begin position="181"/>
        <end position="200"/>
    </location>
</feature>
<dbReference type="PANTHER" id="PTHR13683">
    <property type="entry name" value="ASPARTYL PROTEASES"/>
    <property type="match status" value="1"/>
</dbReference>
<dbReference type="InterPro" id="IPR001461">
    <property type="entry name" value="Aspartic_peptidase_A1"/>
</dbReference>
<dbReference type="InterPro" id="IPR021109">
    <property type="entry name" value="Peptidase_aspartic_dom_sf"/>
</dbReference>
<dbReference type="STRING" id="35128.B8BZK8"/>
<dbReference type="PROSITE" id="PS00141">
    <property type="entry name" value="ASP_PROTEASE"/>
    <property type="match status" value="1"/>
</dbReference>
<evidence type="ECO:0000313" key="13">
    <source>
        <dbReference type="Proteomes" id="UP000001449"/>
    </source>
</evidence>
<feature type="transmembrane region" description="Helical" evidence="10">
    <location>
        <begin position="698"/>
        <end position="718"/>
    </location>
</feature>
<keyword evidence="7 10" id="KW-0472">Membrane</keyword>
<feature type="compositionally biased region" description="Basic and acidic residues" evidence="9">
    <location>
        <begin position="189"/>
        <end position="199"/>
    </location>
</feature>
<dbReference type="InterPro" id="IPR033121">
    <property type="entry name" value="PEPTIDASE_A1"/>
</dbReference>
<comment type="subcellular location">
    <subcellularLocation>
        <location evidence="8">Endomembrane system</location>
        <topology evidence="8">Single-pass type I membrane protein</topology>
    </subcellularLocation>
</comment>
<dbReference type="PaxDb" id="35128-Thaps22305"/>
<evidence type="ECO:0000256" key="2">
    <source>
        <dbReference type="ARBA" id="ARBA00022670"/>
    </source>
</evidence>
<evidence type="ECO:0000256" key="1">
    <source>
        <dbReference type="ARBA" id="ARBA00007447"/>
    </source>
</evidence>
<keyword evidence="13" id="KW-1185">Reference proteome</keyword>